<dbReference type="GO" id="GO:0016747">
    <property type="term" value="F:acyltransferase activity, transferring groups other than amino-acyl groups"/>
    <property type="evidence" value="ECO:0007669"/>
    <property type="project" value="InterPro"/>
</dbReference>
<dbReference type="Pfam" id="PF09500">
    <property type="entry name" value="YiiD_C"/>
    <property type="match status" value="1"/>
</dbReference>
<gene>
    <name evidence="4" type="ORF">EIK76_06655</name>
</gene>
<dbReference type="EMBL" id="RRCF01000001">
    <property type="protein sequence ID" value="RRJ23732.1"/>
    <property type="molecule type" value="Genomic_DNA"/>
</dbReference>
<evidence type="ECO:0000313" key="5">
    <source>
        <dbReference type="Proteomes" id="UP000276260"/>
    </source>
</evidence>
<keyword evidence="5" id="KW-1185">Reference proteome</keyword>
<evidence type="ECO:0000256" key="1">
    <source>
        <dbReference type="ARBA" id="ARBA00022679"/>
    </source>
</evidence>
<dbReference type="InterPro" id="IPR016181">
    <property type="entry name" value="Acyl_CoA_acyltransferase"/>
</dbReference>
<dbReference type="Pfam" id="PF00583">
    <property type="entry name" value="Acetyltransf_1"/>
    <property type="match status" value="1"/>
</dbReference>
<organism evidence="4 5">
    <name type="scientific">Rheinheimera mesophila</name>
    <dbReference type="NCBI Taxonomy" id="1547515"/>
    <lineage>
        <taxon>Bacteria</taxon>
        <taxon>Pseudomonadati</taxon>
        <taxon>Pseudomonadota</taxon>
        <taxon>Gammaproteobacteria</taxon>
        <taxon>Chromatiales</taxon>
        <taxon>Chromatiaceae</taxon>
        <taxon>Rheinheimera</taxon>
    </lineage>
</organism>
<keyword evidence="2" id="KW-0012">Acyltransferase</keyword>
<dbReference type="Gene3D" id="3.40.630.30">
    <property type="match status" value="1"/>
</dbReference>
<dbReference type="RefSeq" id="WP_125060838.1">
    <property type="nucleotide sequence ID" value="NZ_RRCF01000001.1"/>
</dbReference>
<dbReference type="InterPro" id="IPR029069">
    <property type="entry name" value="HotDog_dom_sf"/>
</dbReference>
<keyword evidence="1 4" id="KW-0808">Transferase</keyword>
<sequence>MNWQLSAPQTEAQWLAYYQLRWQILRAPWDQPKGSEQDELEAESFHRMVCTEAGEVVAVGRLHKVDEQTAQVRYMAVSDQWQGHGLGALVLQQLEQVALELGVQRIILNARDTAAGFYQKAGYSYLEPANALFGIAHHRYGKTLTFAAHVDVLKQWSAQLQQTFWQTIPLSAYMQLKVQKLGRQQLVCAAPLAPNINLHQTMFAGSIYTLGTLTGWGMVWSLLKDQQLDGDIVLADAHIRYLKPVTGQAEGRCWRHQHQPDFSALTQQRKARLDIKVDIFCDDTQVAVFEGRFAVLPTKRQH</sequence>
<dbReference type="PANTHER" id="PTHR43877">
    <property type="entry name" value="AMINOALKYLPHOSPHONATE N-ACETYLTRANSFERASE-RELATED-RELATED"/>
    <property type="match status" value="1"/>
</dbReference>
<dbReference type="AlphaFoldDB" id="A0A3P3QR97"/>
<evidence type="ECO:0000259" key="3">
    <source>
        <dbReference type="PROSITE" id="PS51186"/>
    </source>
</evidence>
<dbReference type="OrthoDB" id="4305330at2"/>
<evidence type="ECO:0000256" key="2">
    <source>
        <dbReference type="ARBA" id="ARBA00023315"/>
    </source>
</evidence>
<dbReference type="SUPFAM" id="SSF54637">
    <property type="entry name" value="Thioesterase/thiol ester dehydrase-isomerase"/>
    <property type="match status" value="1"/>
</dbReference>
<dbReference type="CDD" id="cd04301">
    <property type="entry name" value="NAT_SF"/>
    <property type="match status" value="1"/>
</dbReference>
<dbReference type="InterPro" id="IPR050832">
    <property type="entry name" value="Bact_Acetyltransf"/>
</dbReference>
<dbReference type="NCBIfam" id="TIGR02447">
    <property type="entry name" value="yiiD_Cterm"/>
    <property type="match status" value="1"/>
</dbReference>
<feature type="domain" description="N-acetyltransferase" evidence="3">
    <location>
        <begin position="4"/>
        <end position="145"/>
    </location>
</feature>
<evidence type="ECO:0000313" key="4">
    <source>
        <dbReference type="EMBL" id="RRJ23732.1"/>
    </source>
</evidence>
<dbReference type="SUPFAM" id="SSF55729">
    <property type="entry name" value="Acyl-CoA N-acyltransferases (Nat)"/>
    <property type="match status" value="1"/>
</dbReference>
<dbReference type="Gene3D" id="3.10.129.10">
    <property type="entry name" value="Hotdog Thioesterase"/>
    <property type="match status" value="1"/>
</dbReference>
<dbReference type="PROSITE" id="PS51186">
    <property type="entry name" value="GNAT"/>
    <property type="match status" value="1"/>
</dbReference>
<proteinExistence type="predicted"/>
<dbReference type="Proteomes" id="UP000276260">
    <property type="component" value="Unassembled WGS sequence"/>
</dbReference>
<name>A0A3P3QR97_9GAMM</name>
<reference evidence="4 5" key="1">
    <citation type="submission" date="2018-11" db="EMBL/GenBank/DDBJ databases">
        <title>Draft genome analysis of Rheinheimera mesophila isolated from an industrial waste site.</title>
        <authorList>
            <person name="Yu Q."/>
            <person name="Qi Y."/>
            <person name="Zhang H."/>
            <person name="Lu Y."/>
            <person name="Pu J."/>
        </authorList>
    </citation>
    <scope>NUCLEOTIDE SEQUENCE [LARGE SCALE GENOMIC DNA]</scope>
    <source>
        <strain evidence="4 5">IITR13</strain>
    </source>
</reference>
<dbReference type="InterPro" id="IPR012660">
    <property type="entry name" value="YiiD_C"/>
</dbReference>
<dbReference type="InterPro" id="IPR000182">
    <property type="entry name" value="GNAT_dom"/>
</dbReference>
<comment type="caution">
    <text evidence="4">The sequence shown here is derived from an EMBL/GenBank/DDBJ whole genome shotgun (WGS) entry which is preliminary data.</text>
</comment>
<accession>A0A3P3QR97</accession>
<protein>
    <submittedName>
        <fullName evidence="4">GNAT family N-acetyltransferase</fullName>
    </submittedName>
</protein>